<reference evidence="2 3" key="2">
    <citation type="journal article" date="2024" name="Int. J. Syst. Evol. Microbiol.">
        <title>Promethearchaeum syntrophicum gen. nov., sp. nov., an anaerobic, obligately syntrophic archaeon, the first isolate of the lineage 'Asgard' archaea, and proposal of the new archaeal phylum Promethearchaeota phyl. nov. and kingdom Promethearchaeati regn. nov.</title>
        <authorList>
            <person name="Imachi H."/>
            <person name="Nobu M.K."/>
            <person name="Kato S."/>
            <person name="Takaki Y."/>
            <person name="Miyazaki M."/>
            <person name="Miyata M."/>
            <person name="Ogawara M."/>
            <person name="Saito Y."/>
            <person name="Sakai S."/>
            <person name="Tahara Y.O."/>
            <person name="Takano Y."/>
            <person name="Tasumi E."/>
            <person name="Uematsu K."/>
            <person name="Yoshimura T."/>
            <person name="Itoh T."/>
            <person name="Ohkuma M."/>
            <person name="Takai K."/>
        </authorList>
    </citation>
    <scope>NUCLEOTIDE SEQUENCE [LARGE SCALE GENOMIC DNA]</scope>
    <source>
        <strain evidence="2 3">MK-D1</strain>
    </source>
</reference>
<dbReference type="KEGG" id="psyt:DSAG12_00125"/>
<accession>A0A5B9D5Q7</accession>
<evidence type="ECO:0000313" key="3">
    <source>
        <dbReference type="Proteomes" id="UP000321408"/>
    </source>
</evidence>
<reference evidence="2 3" key="1">
    <citation type="journal article" date="2020" name="Nature">
        <title>Isolation of an archaeon at the prokaryote-eukaryote interface.</title>
        <authorList>
            <person name="Imachi H."/>
            <person name="Nobu M.K."/>
            <person name="Nakahara N."/>
            <person name="Morono Y."/>
            <person name="Ogawara M."/>
            <person name="Takaki Y."/>
            <person name="Takano Y."/>
            <person name="Uematsu K."/>
            <person name="Ikuta T."/>
            <person name="Ito M."/>
            <person name="Matsui Y."/>
            <person name="Miyazaki M."/>
            <person name="Murata K."/>
            <person name="Saito Y."/>
            <person name="Sakai S."/>
            <person name="Song C."/>
            <person name="Tasumi E."/>
            <person name="Yamanaka Y."/>
            <person name="Yamaguchi T."/>
            <person name="Kamagata Y."/>
            <person name="Tamaki H."/>
            <person name="Takai K."/>
        </authorList>
    </citation>
    <scope>NUCLEOTIDE SEQUENCE [LARGE SCALE GENOMIC DNA]</scope>
    <source>
        <strain evidence="2 3">MK-D1</strain>
    </source>
</reference>
<dbReference type="EMBL" id="CP042905">
    <property type="protein sequence ID" value="QEE14313.1"/>
    <property type="molecule type" value="Genomic_DNA"/>
</dbReference>
<name>A0A5B9D5Q7_9ARCH</name>
<feature type="transmembrane region" description="Helical" evidence="1">
    <location>
        <begin position="91"/>
        <end position="111"/>
    </location>
</feature>
<sequence>MGLLWAELLLFQTLLGYCFVVANECIGLYNIRDLNNMKGDLVIVKYHKRIGWIESFLFYTIAIQCVIMVIMGWGEYSNYFDPFNTTKNWHAVIGGIVGGVLFSFKFFIAHFKKDIIYKYGQFIGPIGFIGWSLAHWTSVINFYFGINPDTTLIYIIPSNFIIAAILPIPIGIAIFLFVLVRRGSKEGSSRWSIHQIAFILHGITFGYEKAAKELLGTPAMFKYVVPKTYKFLEKMMEDVLGVKLEDLKELDVSTALSRFSEHARKIGMAEKIKITWKSDSEVVIESINCTTARVRSVMDPKELEYAICPWAIMAAAIVNQSTGKELTIEPSEFNEIGASTKIILK</sequence>
<keyword evidence="1" id="KW-0812">Transmembrane</keyword>
<organism evidence="2 3">
    <name type="scientific">Promethearchaeum syntrophicum</name>
    <dbReference type="NCBI Taxonomy" id="2594042"/>
    <lineage>
        <taxon>Archaea</taxon>
        <taxon>Promethearchaeati</taxon>
        <taxon>Promethearchaeota</taxon>
        <taxon>Promethearchaeia</taxon>
        <taxon>Promethearchaeales</taxon>
        <taxon>Promethearchaeaceae</taxon>
        <taxon>Promethearchaeum</taxon>
    </lineage>
</organism>
<protein>
    <submittedName>
        <fullName evidence="2">Uncharacterized protein</fullName>
    </submittedName>
</protein>
<dbReference type="Proteomes" id="UP000321408">
    <property type="component" value="Chromosome"/>
</dbReference>
<feature type="transmembrane region" description="Helical" evidence="1">
    <location>
        <begin position="50"/>
        <end position="71"/>
    </location>
</feature>
<feature type="transmembrane region" description="Helical" evidence="1">
    <location>
        <begin position="152"/>
        <end position="180"/>
    </location>
</feature>
<dbReference type="AlphaFoldDB" id="A0A5B9D5Q7"/>
<dbReference type="GeneID" id="41328130"/>
<gene>
    <name evidence="2" type="ORF">DSAG12_00125</name>
</gene>
<keyword evidence="3" id="KW-1185">Reference proteome</keyword>
<dbReference type="RefSeq" id="WP_147661272.1">
    <property type="nucleotide sequence ID" value="NZ_CP042905.2"/>
</dbReference>
<proteinExistence type="predicted"/>
<keyword evidence="1" id="KW-0472">Membrane</keyword>
<evidence type="ECO:0000256" key="1">
    <source>
        <dbReference type="SAM" id="Phobius"/>
    </source>
</evidence>
<keyword evidence="1" id="KW-1133">Transmembrane helix</keyword>
<feature type="transmembrane region" description="Helical" evidence="1">
    <location>
        <begin position="6"/>
        <end position="29"/>
    </location>
</feature>
<feature type="transmembrane region" description="Helical" evidence="1">
    <location>
        <begin position="123"/>
        <end position="146"/>
    </location>
</feature>
<evidence type="ECO:0000313" key="2">
    <source>
        <dbReference type="EMBL" id="QEE14313.1"/>
    </source>
</evidence>